<evidence type="ECO:0000256" key="1">
    <source>
        <dbReference type="SAM" id="MobiDB-lite"/>
    </source>
</evidence>
<organism evidence="2 3">
    <name type="scientific">Pycnococcus provasolii</name>
    <dbReference type="NCBI Taxonomy" id="41880"/>
    <lineage>
        <taxon>Eukaryota</taxon>
        <taxon>Viridiplantae</taxon>
        <taxon>Chlorophyta</taxon>
        <taxon>Pseudoscourfieldiophyceae</taxon>
        <taxon>Pseudoscourfieldiales</taxon>
        <taxon>Pycnococcaceae</taxon>
        <taxon>Pycnococcus</taxon>
    </lineage>
</organism>
<feature type="region of interest" description="Disordered" evidence="1">
    <location>
        <begin position="219"/>
        <end position="246"/>
    </location>
</feature>
<reference evidence="2" key="1">
    <citation type="submission" date="2020-10" db="EMBL/GenBank/DDBJ databases">
        <title>Unveiling of a novel bifunctional photoreceptor, Dualchrome1, isolated from a cosmopolitan green alga.</title>
        <authorList>
            <person name="Suzuki S."/>
            <person name="Kawachi M."/>
        </authorList>
    </citation>
    <scope>NUCLEOTIDE SEQUENCE</scope>
    <source>
        <strain evidence="2">NIES 2893</strain>
    </source>
</reference>
<protein>
    <submittedName>
        <fullName evidence="2">Uncharacterized protein</fullName>
    </submittedName>
</protein>
<proteinExistence type="predicted"/>
<evidence type="ECO:0000313" key="3">
    <source>
        <dbReference type="Proteomes" id="UP000660262"/>
    </source>
</evidence>
<dbReference type="AlphaFoldDB" id="A0A830HT39"/>
<dbReference type="Proteomes" id="UP000660262">
    <property type="component" value="Unassembled WGS sequence"/>
</dbReference>
<dbReference type="EMBL" id="BNJQ01000028">
    <property type="protein sequence ID" value="GHP10148.1"/>
    <property type="molecule type" value="Genomic_DNA"/>
</dbReference>
<sequence>MARTRPMARKSTGGNAPRRTFAKKKARILGENGEEKCVDVVTCASCSAVVPESTATHAVEDSDCDELGEHDDDEEEDDDKVFVCSAPHCQANLAITKIKHRQATRERALFYQEMNLKEASSSGRSGAFFFDGSCVDPLGQFRYWVRPMETLTPDEIADPQNAFSAYENKRHEKRGARMKRLSELDDIWNKLPEGEEKELARKNLVEFLESSKNAFHVFRGGIKSDSESSGDDDDDEEKEEEKENST</sequence>
<name>A0A830HT39_9CHLO</name>
<comment type="caution">
    <text evidence="2">The sequence shown here is derived from an EMBL/GenBank/DDBJ whole genome shotgun (WGS) entry which is preliminary data.</text>
</comment>
<gene>
    <name evidence="2" type="ORF">PPROV_000888000</name>
</gene>
<evidence type="ECO:0000313" key="2">
    <source>
        <dbReference type="EMBL" id="GHP10148.1"/>
    </source>
</evidence>
<accession>A0A830HT39</accession>
<keyword evidence="3" id="KW-1185">Reference proteome</keyword>
<feature type="compositionally biased region" description="Acidic residues" evidence="1">
    <location>
        <begin position="228"/>
        <end position="240"/>
    </location>
</feature>
<feature type="region of interest" description="Disordered" evidence="1">
    <location>
        <begin position="1"/>
        <end position="22"/>
    </location>
</feature>